<dbReference type="AlphaFoldDB" id="A0A1M5QTQ8"/>
<dbReference type="Proteomes" id="UP000190675">
    <property type="component" value="Chromosome I"/>
</dbReference>
<dbReference type="EMBL" id="LT670818">
    <property type="protein sequence ID" value="SHH16993.1"/>
    <property type="molecule type" value="Genomic_DNA"/>
</dbReference>
<sequence length="42" mass="4515">MSPLIPLFTGACAVIPGRTKCELGIQRLLREIPGPVLRTAPE</sequence>
<accession>A0A1M5QTQ8</accession>
<organism evidence="1 2">
    <name type="scientific">Bradyrhizobium erythrophlei</name>
    <dbReference type="NCBI Taxonomy" id="1437360"/>
    <lineage>
        <taxon>Bacteria</taxon>
        <taxon>Pseudomonadati</taxon>
        <taxon>Pseudomonadota</taxon>
        <taxon>Alphaproteobacteria</taxon>
        <taxon>Hyphomicrobiales</taxon>
        <taxon>Nitrobacteraceae</taxon>
        <taxon>Bradyrhizobium</taxon>
    </lineage>
</organism>
<proteinExistence type="predicted"/>
<evidence type="ECO:0000313" key="1">
    <source>
        <dbReference type="EMBL" id="SHH16993.1"/>
    </source>
</evidence>
<reference evidence="1 2" key="1">
    <citation type="submission" date="2016-11" db="EMBL/GenBank/DDBJ databases">
        <authorList>
            <person name="Jaros S."/>
            <person name="Januszkiewicz K."/>
            <person name="Wedrychowicz H."/>
        </authorList>
    </citation>
    <scope>NUCLEOTIDE SEQUENCE [LARGE SCALE GENOMIC DNA]</scope>
    <source>
        <strain evidence="1 2">GAS242</strain>
    </source>
</reference>
<protein>
    <submittedName>
        <fullName evidence="1">Uncharacterized protein</fullName>
    </submittedName>
</protein>
<gene>
    <name evidence="1" type="ORF">SAMN05444169_6125</name>
</gene>
<evidence type="ECO:0000313" key="2">
    <source>
        <dbReference type="Proteomes" id="UP000190675"/>
    </source>
</evidence>
<name>A0A1M5QTQ8_9BRAD</name>